<evidence type="ECO:0000313" key="3">
    <source>
        <dbReference type="Proteomes" id="UP001165065"/>
    </source>
</evidence>
<dbReference type="InterPro" id="IPR029479">
    <property type="entry name" value="Nitroreductase"/>
</dbReference>
<dbReference type="EMBL" id="BRYA01000499">
    <property type="protein sequence ID" value="GMI19710.1"/>
    <property type="molecule type" value="Genomic_DNA"/>
</dbReference>
<accession>A0A9W7FW35</accession>
<comment type="caution">
    <text evidence="2">The sequence shown here is derived from an EMBL/GenBank/DDBJ whole genome shotgun (WGS) entry which is preliminary data.</text>
</comment>
<reference evidence="3" key="1">
    <citation type="journal article" date="2023" name="Commun. Biol.">
        <title>Genome analysis of Parmales, the sister group of diatoms, reveals the evolutionary specialization of diatoms from phago-mixotrophs to photoautotrophs.</title>
        <authorList>
            <person name="Ban H."/>
            <person name="Sato S."/>
            <person name="Yoshikawa S."/>
            <person name="Yamada K."/>
            <person name="Nakamura Y."/>
            <person name="Ichinomiya M."/>
            <person name="Sato N."/>
            <person name="Blanc-Mathieu R."/>
            <person name="Endo H."/>
            <person name="Kuwata A."/>
            <person name="Ogata H."/>
        </authorList>
    </citation>
    <scope>NUCLEOTIDE SEQUENCE [LARGE SCALE GENOMIC DNA]</scope>
</reference>
<dbReference type="GO" id="GO:0016491">
    <property type="term" value="F:oxidoreductase activity"/>
    <property type="evidence" value="ECO:0007669"/>
    <property type="project" value="InterPro"/>
</dbReference>
<evidence type="ECO:0000259" key="1">
    <source>
        <dbReference type="Pfam" id="PF00881"/>
    </source>
</evidence>
<dbReference type="SUPFAM" id="SSF55469">
    <property type="entry name" value="FMN-dependent nitroreductase-like"/>
    <property type="match status" value="1"/>
</dbReference>
<dbReference type="PANTHER" id="PTHR43543:SF1">
    <property type="entry name" value="MALONIC SEMIALDEHYDE REDUCTASE RUTE-RELATED"/>
    <property type="match status" value="1"/>
</dbReference>
<evidence type="ECO:0000313" key="2">
    <source>
        <dbReference type="EMBL" id="GMI19710.1"/>
    </source>
</evidence>
<keyword evidence="3" id="KW-1185">Reference proteome</keyword>
<dbReference type="AlphaFoldDB" id="A0A9W7FW35"/>
<dbReference type="InterPro" id="IPR000415">
    <property type="entry name" value="Nitroreductase-like"/>
</dbReference>
<protein>
    <recommendedName>
        <fullName evidence="1">Nitroreductase domain-containing protein</fullName>
    </recommendedName>
</protein>
<proteinExistence type="predicted"/>
<feature type="domain" description="Nitroreductase" evidence="1">
    <location>
        <begin position="32"/>
        <end position="229"/>
    </location>
</feature>
<name>A0A9W7FW35_9STRA</name>
<dbReference type="Proteomes" id="UP001165065">
    <property type="component" value="Unassembled WGS sequence"/>
</dbReference>
<dbReference type="Gene3D" id="3.40.109.10">
    <property type="entry name" value="NADH Oxidase"/>
    <property type="match status" value="1"/>
</dbReference>
<dbReference type="PANTHER" id="PTHR43543">
    <property type="entry name" value="MALONIC SEMIALDEHYDE REDUCTASE RUTE-RELATED"/>
    <property type="match status" value="1"/>
</dbReference>
<organism evidence="2 3">
    <name type="scientific">Triparma columacea</name>
    <dbReference type="NCBI Taxonomy" id="722753"/>
    <lineage>
        <taxon>Eukaryota</taxon>
        <taxon>Sar</taxon>
        <taxon>Stramenopiles</taxon>
        <taxon>Ochrophyta</taxon>
        <taxon>Bolidophyceae</taxon>
        <taxon>Parmales</taxon>
        <taxon>Triparmaceae</taxon>
        <taxon>Triparma</taxon>
    </lineage>
</organism>
<sequence>MLCSLSRCRVLVNERVLACSFTSNTPFTEIAQSRRSTKRFNPSLPISPSILESILADTLRTPTSFNLQPYACVLVKEDSAKSSLSTAMLGGNVFRVRDAPVTAVFLADLEPSKRIDKIMSIEKSYRAPEYNAMMPLAAGYFTGEGPWLGNAIKNAAAAAMSPVKPMPTVSKVNAWSGKNTAMAAMSFIHSSTSFGLATCAMEGYDVLRVREALRIPDRYEIPLMVSVGYSMDEEFEEEIKRTNRLELGEVFFDDTFGNPTSQSRA</sequence>
<dbReference type="OrthoDB" id="41362at2759"/>
<dbReference type="Pfam" id="PF00881">
    <property type="entry name" value="Nitroreductase"/>
    <property type="match status" value="1"/>
</dbReference>
<gene>
    <name evidence="2" type="ORF">TrCOL_g11959</name>
</gene>
<dbReference type="InterPro" id="IPR050461">
    <property type="entry name" value="Nitroreductase_HadB/RutE"/>
</dbReference>